<name>A0A6J5ZIQ8_9ZZZZ</name>
<protein>
    <submittedName>
        <fullName evidence="4">Unannotated protein</fullName>
    </submittedName>
</protein>
<feature type="domain" description="Aminotransferase class V" evidence="3">
    <location>
        <begin position="226"/>
        <end position="332"/>
    </location>
</feature>
<evidence type="ECO:0000256" key="1">
    <source>
        <dbReference type="ARBA" id="ARBA00001933"/>
    </source>
</evidence>
<proteinExistence type="inferred from homology"/>
<dbReference type="InterPro" id="IPR000192">
    <property type="entry name" value="Aminotrans_V_dom"/>
</dbReference>
<dbReference type="InterPro" id="IPR015421">
    <property type="entry name" value="PyrdxlP-dep_Trfase_major"/>
</dbReference>
<dbReference type="Gene3D" id="3.90.1150.10">
    <property type="entry name" value="Aspartate Aminotransferase, domain 1"/>
    <property type="match status" value="1"/>
</dbReference>
<dbReference type="PANTHER" id="PTHR11601">
    <property type="entry name" value="CYSTEINE DESULFURYLASE FAMILY MEMBER"/>
    <property type="match status" value="1"/>
</dbReference>
<reference evidence="4" key="1">
    <citation type="submission" date="2020-05" db="EMBL/GenBank/DDBJ databases">
        <authorList>
            <person name="Chiriac C."/>
            <person name="Salcher M."/>
            <person name="Ghai R."/>
            <person name="Kavagutti S V."/>
        </authorList>
    </citation>
    <scope>NUCLEOTIDE SEQUENCE</scope>
</reference>
<comment type="cofactor">
    <cofactor evidence="1">
        <name>pyridoxal 5'-phosphate</name>
        <dbReference type="ChEBI" id="CHEBI:597326"/>
    </cofactor>
</comment>
<dbReference type="EMBL" id="CAESAB010000056">
    <property type="protein sequence ID" value="CAB4342494.1"/>
    <property type="molecule type" value="Genomic_DNA"/>
</dbReference>
<organism evidence="4">
    <name type="scientific">freshwater metagenome</name>
    <dbReference type="NCBI Taxonomy" id="449393"/>
    <lineage>
        <taxon>unclassified sequences</taxon>
        <taxon>metagenomes</taxon>
        <taxon>ecological metagenomes</taxon>
    </lineage>
</organism>
<dbReference type="Pfam" id="PF00266">
    <property type="entry name" value="Aminotran_5"/>
    <property type="match status" value="1"/>
</dbReference>
<dbReference type="AlphaFoldDB" id="A0A6J5ZIQ8"/>
<comment type="similarity">
    <text evidence="2">Belongs to the class-V pyridoxal-phosphate-dependent aminotransferase family. NifS/IscS subfamily.</text>
</comment>
<evidence type="ECO:0000259" key="3">
    <source>
        <dbReference type="Pfam" id="PF00266"/>
    </source>
</evidence>
<evidence type="ECO:0000313" key="4">
    <source>
        <dbReference type="EMBL" id="CAB4342494.1"/>
    </source>
</evidence>
<dbReference type="SUPFAM" id="SSF53383">
    <property type="entry name" value="PLP-dependent transferases"/>
    <property type="match status" value="1"/>
</dbReference>
<dbReference type="InterPro" id="IPR015424">
    <property type="entry name" value="PyrdxlP-dep_Trfase"/>
</dbReference>
<evidence type="ECO:0000256" key="2">
    <source>
        <dbReference type="ARBA" id="ARBA00006490"/>
    </source>
</evidence>
<gene>
    <name evidence="4" type="ORF">UFOPK3820_01097</name>
</gene>
<sequence>MVRVTGNFTSEAPLSAAVRESLLAAFDQGWADPKKLSQTSAKAAILRNQSLENIAQRLGVSAQELHILGEPALGHFLAVAGLLKENSEFIYSATDKGKIRAIARSHSGKVTEATVDNGGQMDPPGAPLADSVLSVQSANGETGIIQKFHTAFSKVGFVSVDATSSAPRLPLPSRWDTALFDSQSWGGPSGLGLVAIRNTSRYSYPLPRIAPISVPGTYSLPLLIAASIALENFQIEDSTLRDSLISQLKTVPSVLVVGENAEALPHILSCIVAGVDSEQLVRQLSQRGFDVDSGSACSPEDLQPSHVLAAMGLPTTGHLRFTLHRNTTKDSIVELVKNITEVSAELRR</sequence>
<accession>A0A6J5ZIQ8</accession>
<dbReference type="Gene3D" id="3.40.640.10">
    <property type="entry name" value="Type I PLP-dependent aspartate aminotransferase-like (Major domain)"/>
    <property type="match status" value="1"/>
</dbReference>
<dbReference type="PANTHER" id="PTHR11601:SF34">
    <property type="entry name" value="CYSTEINE DESULFURASE"/>
    <property type="match status" value="1"/>
</dbReference>
<dbReference type="InterPro" id="IPR015422">
    <property type="entry name" value="PyrdxlP-dep_Trfase_small"/>
</dbReference>